<accession>A0ACC1HAH4</accession>
<evidence type="ECO:0000313" key="2">
    <source>
        <dbReference type="Proteomes" id="UP001145114"/>
    </source>
</evidence>
<feature type="non-terminal residue" evidence="1">
    <location>
        <position position="1"/>
    </location>
</feature>
<reference evidence="1" key="1">
    <citation type="submission" date="2022-06" db="EMBL/GenBank/DDBJ databases">
        <title>Phylogenomic reconstructions and comparative analyses of Kickxellomycotina fungi.</title>
        <authorList>
            <person name="Reynolds N.K."/>
            <person name="Stajich J.E."/>
            <person name="Barry K."/>
            <person name="Grigoriev I.V."/>
            <person name="Crous P."/>
            <person name="Smith M.E."/>
        </authorList>
    </citation>
    <scope>NUCLEOTIDE SEQUENCE</scope>
    <source>
        <strain evidence="1">RSA 2271</strain>
    </source>
</reference>
<evidence type="ECO:0000313" key="1">
    <source>
        <dbReference type="EMBL" id="KAJ1671550.1"/>
    </source>
</evidence>
<name>A0ACC1HAH4_9FUNG</name>
<feature type="non-terminal residue" evidence="1">
    <location>
        <position position="274"/>
    </location>
</feature>
<protein>
    <submittedName>
        <fullName evidence="1">5'-3' exoribonuclease 2</fullName>
    </submittedName>
</protein>
<organism evidence="1 2">
    <name type="scientific">Spiromyces aspiralis</name>
    <dbReference type="NCBI Taxonomy" id="68401"/>
    <lineage>
        <taxon>Eukaryota</taxon>
        <taxon>Fungi</taxon>
        <taxon>Fungi incertae sedis</taxon>
        <taxon>Zoopagomycota</taxon>
        <taxon>Kickxellomycotina</taxon>
        <taxon>Kickxellomycetes</taxon>
        <taxon>Kickxellales</taxon>
        <taxon>Kickxellaceae</taxon>
        <taxon>Spiromyces</taxon>
    </lineage>
</organism>
<gene>
    <name evidence="1" type="primary">RAT1_2</name>
    <name evidence="1" type="ORF">EV182_007572</name>
</gene>
<proteinExistence type="predicted"/>
<comment type="caution">
    <text evidence="1">The sequence shown here is derived from an EMBL/GenBank/DDBJ whole genome shotgun (WGS) entry which is preliminary data.</text>
</comment>
<dbReference type="EMBL" id="JAMZIH010008697">
    <property type="protein sequence ID" value="KAJ1671550.1"/>
    <property type="molecule type" value="Genomic_DNA"/>
</dbReference>
<dbReference type="Proteomes" id="UP001145114">
    <property type="component" value="Unassembled WGS sequence"/>
</dbReference>
<keyword evidence="2" id="KW-1185">Reference proteome</keyword>
<sequence length="274" mass="31289">LVTDEKPEGIEGGDTGSEATEVEDEQQPEQQDGELADDTLKVPTTDKPLKDIEGDNTSSEAVSLKDVQTEDAEINGDVGEGDNSACEDAEADGDVRGEAEEEEEEESVTEAEATYEDDEDEVVEKEEKIEELLILSKEDNVRLWEEGYKERYYREKLGVELSDKEFIHKFVKHYVEGLCWVLQYYYQGCPSWKWYYPYHYSPFASDFEGLASMDIKFELGEPFKPFEQLMGVLPADSKENLPKAFWPLMTDADSPIIDFYPREFQIDLNGKKHA</sequence>